<evidence type="ECO:0000259" key="11">
    <source>
        <dbReference type="PROSITE" id="PS50808"/>
    </source>
</evidence>
<dbReference type="Proteomes" id="UP001307889">
    <property type="component" value="Chromosome 3"/>
</dbReference>
<keyword evidence="4" id="KW-0862">Zinc</keyword>
<evidence type="ECO:0000313" key="14">
    <source>
        <dbReference type="Proteomes" id="UP001307889"/>
    </source>
</evidence>
<evidence type="ECO:0000256" key="6">
    <source>
        <dbReference type="ARBA" id="ARBA00023125"/>
    </source>
</evidence>
<dbReference type="InterPro" id="IPR036236">
    <property type="entry name" value="Znf_C2H2_sf"/>
</dbReference>
<dbReference type="PANTHER" id="PTHR46481:SF10">
    <property type="entry name" value="ZINC FINGER BED DOMAIN-CONTAINING PROTEIN 39"/>
    <property type="match status" value="1"/>
</dbReference>
<keyword evidence="14" id="KW-1185">Reference proteome</keyword>
<evidence type="ECO:0000256" key="2">
    <source>
        <dbReference type="ARBA" id="ARBA00022723"/>
    </source>
</evidence>
<dbReference type="Pfam" id="PF02892">
    <property type="entry name" value="zf-BED"/>
    <property type="match status" value="1"/>
</dbReference>
<keyword evidence="8" id="KW-0539">Nucleus</keyword>
<evidence type="ECO:0000256" key="4">
    <source>
        <dbReference type="ARBA" id="ARBA00022833"/>
    </source>
</evidence>
<evidence type="ECO:0000313" key="13">
    <source>
        <dbReference type="EMBL" id="BET02344.1"/>
    </source>
</evidence>
<dbReference type="SUPFAM" id="SSF53098">
    <property type="entry name" value="Ribonuclease H-like"/>
    <property type="match status" value="1"/>
</dbReference>
<feature type="domain" description="BED-type" evidence="11">
    <location>
        <begin position="13"/>
        <end position="63"/>
    </location>
</feature>
<evidence type="ECO:0000256" key="10">
    <source>
        <dbReference type="SAM" id="MobiDB-lite"/>
    </source>
</evidence>
<keyword evidence="6" id="KW-0238">DNA-binding</keyword>
<dbReference type="SUPFAM" id="SSF140996">
    <property type="entry name" value="Hermes dimerisation domain"/>
    <property type="match status" value="1"/>
</dbReference>
<dbReference type="Pfam" id="PF05699">
    <property type="entry name" value="Dimer_Tnp_hAT"/>
    <property type="match status" value="1"/>
</dbReference>
<gene>
    <name evidence="12" type="ORF">NTJ_04530</name>
    <name evidence="13" type="ORF">NTJ_15162</name>
</gene>
<feature type="compositionally biased region" description="Basic and acidic residues" evidence="10">
    <location>
        <begin position="84"/>
        <end position="98"/>
    </location>
</feature>
<evidence type="ECO:0000256" key="3">
    <source>
        <dbReference type="ARBA" id="ARBA00022771"/>
    </source>
</evidence>
<name>A0ABN7AHI4_9HEMI</name>
<dbReference type="EMBL" id="AP028911">
    <property type="protein sequence ID" value="BES91722.1"/>
    <property type="molecule type" value="Genomic_DNA"/>
</dbReference>
<reference evidence="12 14" key="1">
    <citation type="submission" date="2023-09" db="EMBL/GenBank/DDBJ databases">
        <title>Nesidiocoris tenuis whole genome shotgun sequence.</title>
        <authorList>
            <person name="Shibata T."/>
            <person name="Shimoda M."/>
            <person name="Kobayashi T."/>
            <person name="Uehara T."/>
        </authorList>
    </citation>
    <scope>NUCLEOTIDE SEQUENCE [LARGE SCALE GENOMIC DNA]</scope>
    <source>
        <strain evidence="12 14">Japan</strain>
    </source>
</reference>
<sequence length="658" mass="74206">MDSSNISKFCARAKKSCMWEHFDQIDNTQAKCFICKCLVSYKSSTSNLRKHMNRKHPTVRIRPSTQSEGVRSRVRDEESSDDPPIPRDSSRSPIRREPSPTPSPISHPRESFPASASASSSKVALSVTQSKIDDFATKKLTTATKKNIDGALLQLFTRDYQPFSVVEDEGFQKFVQALNPAYTLPSRKKISSTSIPSKYEEIKLKLKNMLSHVSKLCITTDCWTSRNNDSYIAVTAHFVLEGKFINALLDCKCIKDDHTSQNLATTISNITDEWGVSSKVLFAVSDNAANITGALKMAKMKYMGCAAHKINLIVEKGLDPVEDVLTKIKRIVNHFKSSTKSWNKLTECQSREGISPPKKLINSMPTRWNSAYYMVRRFVELETPIKMAIALITSDLPVLSSIEWTVCRSLCVVLKPIEEMIQMLSKQKYPPASSVIIMINGLMELLLELRKRPDLSSVVSVIDVLLEEIKKEERFGHIESSGTLSTCTFLDPRYKLDGFTDPKAAAKAQATVKALIMEKMVSTQPEHDDFKTPIENEKPNTDKISVFAAFMKRKSEKSGLIKKTPESRAIIELQRFLDDDIIELSADPIRWWYNNRQIYPLLAQVAEERLCVVATSVPCEQLFSKAGLILSERRSSLSSKKASMLIFLNQNEKIFDKD</sequence>
<dbReference type="PROSITE" id="PS50808">
    <property type="entry name" value="ZF_BED"/>
    <property type="match status" value="1"/>
</dbReference>
<reference evidence="12" key="2">
    <citation type="submission" date="2023-09" db="EMBL/GenBank/DDBJ databases">
        <authorList>
            <consortium name="Insect Design Technology Group"/>
            <person name="Shibata T."/>
            <person name="Kobayashi T."/>
            <person name="Uehara T."/>
        </authorList>
    </citation>
    <scope>NUCLEOTIDE SEQUENCE</scope>
    <source>
        <strain evidence="12">Japan</strain>
    </source>
</reference>
<dbReference type="InterPro" id="IPR052035">
    <property type="entry name" value="ZnF_BED_domain_contain"/>
</dbReference>
<dbReference type="Gene3D" id="1.10.10.1070">
    <property type="entry name" value="Zinc finger, BED domain-containing"/>
    <property type="match status" value="1"/>
</dbReference>
<keyword evidence="2" id="KW-0479">Metal-binding</keyword>
<keyword evidence="3 9" id="KW-0863">Zinc-finger</keyword>
<evidence type="ECO:0000256" key="7">
    <source>
        <dbReference type="ARBA" id="ARBA00023163"/>
    </source>
</evidence>
<dbReference type="Proteomes" id="UP001307889">
    <property type="component" value="Chromosome 14"/>
</dbReference>
<evidence type="ECO:0000256" key="5">
    <source>
        <dbReference type="ARBA" id="ARBA00023015"/>
    </source>
</evidence>
<feature type="compositionally biased region" description="Basic residues" evidence="10">
    <location>
        <begin position="48"/>
        <end position="59"/>
    </location>
</feature>
<organism evidence="12 14">
    <name type="scientific">Nesidiocoris tenuis</name>
    <dbReference type="NCBI Taxonomy" id="355587"/>
    <lineage>
        <taxon>Eukaryota</taxon>
        <taxon>Metazoa</taxon>
        <taxon>Ecdysozoa</taxon>
        <taxon>Arthropoda</taxon>
        <taxon>Hexapoda</taxon>
        <taxon>Insecta</taxon>
        <taxon>Pterygota</taxon>
        <taxon>Neoptera</taxon>
        <taxon>Paraneoptera</taxon>
        <taxon>Hemiptera</taxon>
        <taxon>Heteroptera</taxon>
        <taxon>Panheteroptera</taxon>
        <taxon>Cimicomorpha</taxon>
        <taxon>Miridae</taxon>
        <taxon>Dicyphina</taxon>
        <taxon>Nesidiocoris</taxon>
    </lineage>
</organism>
<feature type="region of interest" description="Disordered" evidence="10">
    <location>
        <begin position="46"/>
        <end position="118"/>
    </location>
</feature>
<dbReference type="SUPFAM" id="SSF57667">
    <property type="entry name" value="beta-beta-alpha zinc fingers"/>
    <property type="match status" value="1"/>
</dbReference>
<dbReference type="SMART" id="SM00614">
    <property type="entry name" value="ZnF_BED"/>
    <property type="match status" value="1"/>
</dbReference>
<dbReference type="InterPro" id="IPR012337">
    <property type="entry name" value="RNaseH-like_sf"/>
</dbReference>
<keyword evidence="7" id="KW-0804">Transcription</keyword>
<evidence type="ECO:0000256" key="9">
    <source>
        <dbReference type="PROSITE-ProRule" id="PRU00027"/>
    </source>
</evidence>
<dbReference type="PANTHER" id="PTHR46481">
    <property type="entry name" value="ZINC FINGER BED DOMAIN-CONTAINING PROTEIN 4"/>
    <property type="match status" value="1"/>
</dbReference>
<evidence type="ECO:0000256" key="8">
    <source>
        <dbReference type="ARBA" id="ARBA00023242"/>
    </source>
</evidence>
<comment type="subcellular location">
    <subcellularLocation>
        <location evidence="1">Nucleus</location>
    </subcellularLocation>
</comment>
<proteinExistence type="predicted"/>
<evidence type="ECO:0000313" key="12">
    <source>
        <dbReference type="EMBL" id="BES91722.1"/>
    </source>
</evidence>
<evidence type="ECO:0000256" key="1">
    <source>
        <dbReference type="ARBA" id="ARBA00004123"/>
    </source>
</evidence>
<protein>
    <submittedName>
        <fullName evidence="12">HATC</fullName>
    </submittedName>
</protein>
<dbReference type="EMBL" id="AP028922">
    <property type="protein sequence ID" value="BET02344.1"/>
    <property type="molecule type" value="Genomic_DNA"/>
</dbReference>
<keyword evidence="5" id="KW-0805">Transcription regulation</keyword>
<accession>A0ABN7AHI4</accession>
<dbReference type="InterPro" id="IPR003656">
    <property type="entry name" value="Znf_BED"/>
</dbReference>
<dbReference type="InterPro" id="IPR008906">
    <property type="entry name" value="HATC_C_dom"/>
</dbReference>